<name>A0A1N6G192_9BACT</name>
<proteinExistence type="predicted"/>
<accession>A0A1N6G192</accession>
<evidence type="ECO:0000313" key="1">
    <source>
        <dbReference type="EMBL" id="SIO01211.1"/>
    </source>
</evidence>
<gene>
    <name evidence="1" type="ORF">SAMN05444394_2886</name>
</gene>
<protein>
    <submittedName>
        <fullName evidence="1">Uncharacterized protein</fullName>
    </submittedName>
</protein>
<dbReference type="STRING" id="226505.SAMN05444394_2886"/>
<keyword evidence="2" id="KW-1185">Reference proteome</keyword>
<dbReference type="Proteomes" id="UP000185221">
    <property type="component" value="Unassembled WGS sequence"/>
</dbReference>
<sequence>MGMFWDLIQQSEIEEQKEKAVSIEQRVLYLEEELEKTRLLLIKTLHLLEKELGKDIDGDGKVG</sequence>
<dbReference type="RefSeq" id="WP_074225680.1">
    <property type="nucleotide sequence ID" value="NZ_FSRC01000002.1"/>
</dbReference>
<reference evidence="2" key="1">
    <citation type="submission" date="2016-11" db="EMBL/GenBank/DDBJ databases">
        <authorList>
            <person name="Varghese N."/>
            <person name="Submissions S."/>
        </authorList>
    </citation>
    <scope>NUCLEOTIDE SEQUENCE [LARGE SCALE GENOMIC DNA]</scope>
    <source>
        <strain evidence="2">DSM 15292</strain>
    </source>
</reference>
<dbReference type="AlphaFoldDB" id="A0A1N6G192"/>
<dbReference type="EMBL" id="FSRC01000002">
    <property type="protein sequence ID" value="SIO01211.1"/>
    <property type="molecule type" value="Genomic_DNA"/>
</dbReference>
<organism evidence="1 2">
    <name type="scientific">Algoriphagus halophilus</name>
    <dbReference type="NCBI Taxonomy" id="226505"/>
    <lineage>
        <taxon>Bacteria</taxon>
        <taxon>Pseudomonadati</taxon>
        <taxon>Bacteroidota</taxon>
        <taxon>Cytophagia</taxon>
        <taxon>Cytophagales</taxon>
        <taxon>Cyclobacteriaceae</taxon>
        <taxon>Algoriphagus</taxon>
    </lineage>
</organism>
<evidence type="ECO:0000313" key="2">
    <source>
        <dbReference type="Proteomes" id="UP000185221"/>
    </source>
</evidence>